<name>F6D4G6_METPW</name>
<feature type="transmembrane region" description="Helical" evidence="1">
    <location>
        <begin position="12"/>
        <end position="29"/>
    </location>
</feature>
<proteinExistence type="predicted"/>
<accession>F6D4G6</accession>
<dbReference type="HOGENOM" id="CLU_1599031_0_0_2"/>
<evidence type="ECO:0000313" key="2">
    <source>
        <dbReference type="EMBL" id="AEG18829.1"/>
    </source>
</evidence>
<evidence type="ECO:0008006" key="4">
    <source>
        <dbReference type="Google" id="ProtNLM"/>
    </source>
</evidence>
<reference evidence="2 3" key="1">
    <citation type="journal article" date="2014" name="Int. J. Syst. Evol. Microbiol.">
        <title>Methanobacterium paludis sp. nov. and a novel strain of Methanobacterium lacus isolated from northern peatlands.</title>
        <authorList>
            <person name="Cadillo-Quiroz H."/>
            <person name="Brauer S.L."/>
            <person name="Goodson N."/>
            <person name="Yavitt J.B."/>
            <person name="Zinder S.H."/>
        </authorList>
    </citation>
    <scope>NUCLEOTIDE SEQUENCE [LARGE SCALE GENOMIC DNA]</scope>
    <source>
        <strain evidence="3">DSM 25820 / JCM 18151 / SWAN1</strain>
    </source>
</reference>
<organism evidence="2 3">
    <name type="scientific">Methanobacterium paludis (strain DSM 25820 / JCM 18151 / SWAN1)</name>
    <dbReference type="NCBI Taxonomy" id="868131"/>
    <lineage>
        <taxon>Archaea</taxon>
        <taxon>Methanobacteriati</taxon>
        <taxon>Methanobacteriota</taxon>
        <taxon>Methanomada group</taxon>
        <taxon>Methanobacteria</taxon>
        <taxon>Methanobacteriales</taxon>
        <taxon>Methanobacteriaceae</taxon>
        <taxon>Methanobacterium</taxon>
    </lineage>
</organism>
<keyword evidence="1" id="KW-0472">Membrane</keyword>
<feature type="transmembrane region" description="Helical" evidence="1">
    <location>
        <begin position="67"/>
        <end position="88"/>
    </location>
</feature>
<feature type="transmembrane region" description="Helical" evidence="1">
    <location>
        <begin position="100"/>
        <end position="120"/>
    </location>
</feature>
<dbReference type="KEGG" id="mew:MSWAN_1818"/>
<gene>
    <name evidence="2" type="ordered locus">MSWAN_1818</name>
</gene>
<dbReference type="EMBL" id="CP002772">
    <property type="protein sequence ID" value="AEG18829.1"/>
    <property type="molecule type" value="Genomic_DNA"/>
</dbReference>
<dbReference type="GeneID" id="10669328"/>
<dbReference type="AlphaFoldDB" id="F6D4G6"/>
<dbReference type="RefSeq" id="WP_013826328.1">
    <property type="nucleotide sequence ID" value="NC_015574.1"/>
</dbReference>
<protein>
    <recommendedName>
        <fullName evidence="4">DUF1453 domain-containing protein</fullName>
    </recommendedName>
</protein>
<evidence type="ECO:0000256" key="1">
    <source>
        <dbReference type="SAM" id="Phobius"/>
    </source>
</evidence>
<keyword evidence="3" id="KW-1185">Reference proteome</keyword>
<dbReference type="eggNOG" id="arCOG10684">
    <property type="taxonomic scope" value="Archaea"/>
</dbReference>
<feature type="transmembrane region" description="Helical" evidence="1">
    <location>
        <begin position="132"/>
        <end position="153"/>
    </location>
</feature>
<dbReference type="Proteomes" id="UP000009231">
    <property type="component" value="Chromosome"/>
</dbReference>
<keyword evidence="1" id="KW-0812">Transmembrane</keyword>
<feature type="transmembrane region" description="Helical" evidence="1">
    <location>
        <begin position="41"/>
        <end position="61"/>
    </location>
</feature>
<dbReference type="STRING" id="868131.MSWAN_1818"/>
<sequence>MVNVIYPDMSMINQSTQSLIIIFVIIILLQLRERRVKSWKLMLMPAFMFLITAGIVYNVLFSDILNFTLIITGFILGIGLGILIGSFMKVRIDENGSMMLKGSAIAVGLWLLVIALKIYGKDILSGTGLINLDVLISMVLMMTLGAMISRRFYVYMKYLKHKQMLNGQVI</sequence>
<evidence type="ECO:0000313" key="3">
    <source>
        <dbReference type="Proteomes" id="UP000009231"/>
    </source>
</evidence>
<keyword evidence="1" id="KW-1133">Transmembrane helix</keyword>